<dbReference type="AlphaFoldDB" id="A0A382C5G4"/>
<gene>
    <name evidence="1" type="ORF">METZ01_LOCUS173795</name>
</gene>
<sequence>FDLNLVPGEYFISLGVALDDPERDNIAIDRRYDLIHLTVRGDYGGFGLAQMNMSITEV</sequence>
<dbReference type="Gene3D" id="2.70.50.60">
    <property type="entry name" value="abc- transporter (atp binding component) like domain"/>
    <property type="match status" value="1"/>
</dbReference>
<reference evidence="1" key="1">
    <citation type="submission" date="2018-05" db="EMBL/GenBank/DDBJ databases">
        <authorList>
            <person name="Lanie J.A."/>
            <person name="Ng W.-L."/>
            <person name="Kazmierczak K.M."/>
            <person name="Andrzejewski T.M."/>
            <person name="Davidsen T.M."/>
            <person name="Wayne K.J."/>
            <person name="Tettelin H."/>
            <person name="Glass J.I."/>
            <person name="Rusch D."/>
            <person name="Podicherti R."/>
            <person name="Tsui H.-C.T."/>
            <person name="Winkler M.E."/>
        </authorList>
    </citation>
    <scope>NUCLEOTIDE SEQUENCE</scope>
</reference>
<name>A0A382C5G4_9ZZZZ</name>
<feature type="non-terminal residue" evidence="1">
    <location>
        <position position="1"/>
    </location>
</feature>
<evidence type="ECO:0000313" key="1">
    <source>
        <dbReference type="EMBL" id="SVB20941.1"/>
    </source>
</evidence>
<evidence type="ECO:0008006" key="2">
    <source>
        <dbReference type="Google" id="ProtNLM"/>
    </source>
</evidence>
<proteinExistence type="predicted"/>
<protein>
    <recommendedName>
        <fullName evidence="2">Wzt C-terminal domain-containing protein</fullName>
    </recommendedName>
</protein>
<accession>A0A382C5G4</accession>
<dbReference type="EMBL" id="UINC01032758">
    <property type="protein sequence ID" value="SVB20941.1"/>
    <property type="molecule type" value="Genomic_DNA"/>
</dbReference>
<organism evidence="1">
    <name type="scientific">marine metagenome</name>
    <dbReference type="NCBI Taxonomy" id="408172"/>
    <lineage>
        <taxon>unclassified sequences</taxon>
        <taxon>metagenomes</taxon>
        <taxon>ecological metagenomes</taxon>
    </lineage>
</organism>